<protein>
    <submittedName>
        <fullName evidence="2">Uncharacterized protein</fullName>
    </submittedName>
</protein>
<dbReference type="OrthoDB" id="71264at2"/>
<sequence>MRDERLRRGQAPLLLPTTVLIDGKASASAVQALAKRILYPPAGWPEELDDRRQVRGKLTVTFAGELPGGGRAVLLLRARQRSVPLMDSQFGLLQPLGHNAGARGWQPFVLPIGLPLTPDMTIQFNINAPLSRLLLGRG</sequence>
<name>A0A5C4Y8K5_9DEIO</name>
<keyword evidence="4" id="KW-1185">Reference proteome</keyword>
<comment type="caution">
    <text evidence="2">The sequence shown here is derived from an EMBL/GenBank/DDBJ whole genome shotgun (WGS) entry which is preliminary data.</text>
</comment>
<organism evidence="2 3">
    <name type="scientific">Deinococcus radiopugnans ATCC 19172</name>
    <dbReference type="NCBI Taxonomy" id="585398"/>
    <lineage>
        <taxon>Bacteria</taxon>
        <taxon>Thermotogati</taxon>
        <taxon>Deinococcota</taxon>
        <taxon>Deinococci</taxon>
        <taxon>Deinococcales</taxon>
        <taxon>Deinococcaceae</taxon>
        <taxon>Deinococcus</taxon>
    </lineage>
</organism>
<dbReference type="EMBL" id="VDMO01000005">
    <property type="protein sequence ID" value="TNM71899.1"/>
    <property type="molecule type" value="Genomic_DNA"/>
</dbReference>
<reference evidence="1 4" key="2">
    <citation type="submission" date="2020-08" db="EMBL/GenBank/DDBJ databases">
        <title>Genomic Encyclopedia of Type Strains, Phase IV (KMG-IV): sequencing the most valuable type-strain genomes for metagenomic binning, comparative biology and taxonomic classification.</title>
        <authorList>
            <person name="Goeker M."/>
        </authorList>
    </citation>
    <scope>NUCLEOTIDE SEQUENCE [LARGE SCALE GENOMIC DNA]</scope>
    <source>
        <strain evidence="1 4">DSM 12027</strain>
    </source>
</reference>
<evidence type="ECO:0000313" key="3">
    <source>
        <dbReference type="Proteomes" id="UP000313988"/>
    </source>
</evidence>
<evidence type="ECO:0000313" key="2">
    <source>
        <dbReference type="EMBL" id="TNM71899.1"/>
    </source>
</evidence>
<dbReference type="RefSeq" id="WP_139401552.1">
    <property type="nucleotide sequence ID" value="NZ_JACHEW010000009.1"/>
</dbReference>
<reference evidence="2 3" key="1">
    <citation type="submission" date="2019-06" db="EMBL/GenBank/DDBJ databases">
        <title>Genome sequence of Deinococcus radiopugnans ATCC 19172.</title>
        <authorList>
            <person name="Maclea K.S."/>
            <person name="Maynard C.R."/>
        </authorList>
    </citation>
    <scope>NUCLEOTIDE SEQUENCE [LARGE SCALE GENOMIC DNA]</scope>
    <source>
        <strain evidence="2 3">ATCC 19172</strain>
    </source>
</reference>
<evidence type="ECO:0000313" key="1">
    <source>
        <dbReference type="EMBL" id="MBB6016812.1"/>
    </source>
</evidence>
<gene>
    <name evidence="2" type="ORF">FHR04_05900</name>
    <name evidence="1" type="ORF">HNQ04_002067</name>
</gene>
<dbReference type="AlphaFoldDB" id="A0A5C4Y8K5"/>
<accession>A0A5C4Y8K5</accession>
<dbReference type="Proteomes" id="UP000629870">
    <property type="component" value="Unassembled WGS sequence"/>
</dbReference>
<proteinExistence type="predicted"/>
<dbReference type="Proteomes" id="UP000313988">
    <property type="component" value="Unassembled WGS sequence"/>
</dbReference>
<evidence type="ECO:0000313" key="4">
    <source>
        <dbReference type="Proteomes" id="UP000629870"/>
    </source>
</evidence>
<dbReference type="EMBL" id="JACHEW010000009">
    <property type="protein sequence ID" value="MBB6016812.1"/>
    <property type="molecule type" value="Genomic_DNA"/>
</dbReference>